<feature type="region of interest" description="Disordered" evidence="1">
    <location>
        <begin position="43"/>
        <end position="107"/>
    </location>
</feature>
<evidence type="ECO:0000256" key="1">
    <source>
        <dbReference type="SAM" id="MobiDB-lite"/>
    </source>
</evidence>
<feature type="compositionally biased region" description="Basic and acidic residues" evidence="1">
    <location>
        <begin position="98"/>
        <end position="107"/>
    </location>
</feature>
<accession>A0ABQ2VQ62</accession>
<organism evidence="2 3">
    <name type="scientific">Streptomyces gelaticus</name>
    <dbReference type="NCBI Taxonomy" id="285446"/>
    <lineage>
        <taxon>Bacteria</taxon>
        <taxon>Bacillati</taxon>
        <taxon>Actinomycetota</taxon>
        <taxon>Actinomycetes</taxon>
        <taxon>Kitasatosporales</taxon>
        <taxon>Streptomycetaceae</taxon>
        <taxon>Streptomyces</taxon>
    </lineage>
</organism>
<evidence type="ECO:0000313" key="2">
    <source>
        <dbReference type="EMBL" id="GGV73936.1"/>
    </source>
</evidence>
<gene>
    <name evidence="2" type="ORF">GCM10015535_01960</name>
</gene>
<dbReference type="EMBL" id="BMTF01000001">
    <property type="protein sequence ID" value="GGV73936.1"/>
    <property type="molecule type" value="Genomic_DNA"/>
</dbReference>
<keyword evidence="3" id="KW-1185">Reference proteome</keyword>
<dbReference type="Proteomes" id="UP000660675">
    <property type="component" value="Unassembled WGS sequence"/>
</dbReference>
<protein>
    <submittedName>
        <fullName evidence="2">Uncharacterized protein</fullName>
    </submittedName>
</protein>
<sequence>MSRFTIDQYSELSSYRSSCSRWSPYSWRDFVEPLTTLKRNRQRVVVRGESGGGGRALEAAQGHGPPEVDGDVVHGDGEPEPAQGLGAPGSGTGSDKFSPAERRPPKP</sequence>
<proteinExistence type="predicted"/>
<comment type="caution">
    <text evidence="2">The sequence shown here is derived from an EMBL/GenBank/DDBJ whole genome shotgun (WGS) entry which is preliminary data.</text>
</comment>
<evidence type="ECO:0000313" key="3">
    <source>
        <dbReference type="Proteomes" id="UP000660675"/>
    </source>
</evidence>
<reference evidence="3" key="1">
    <citation type="journal article" date="2019" name="Int. J. Syst. Evol. Microbiol.">
        <title>The Global Catalogue of Microorganisms (GCM) 10K type strain sequencing project: providing services to taxonomists for standard genome sequencing and annotation.</title>
        <authorList>
            <consortium name="The Broad Institute Genomics Platform"/>
            <consortium name="The Broad Institute Genome Sequencing Center for Infectious Disease"/>
            <person name="Wu L."/>
            <person name="Ma J."/>
        </authorList>
    </citation>
    <scope>NUCLEOTIDE SEQUENCE [LARGE SCALE GENOMIC DNA]</scope>
    <source>
        <strain evidence="3">JCM 4376</strain>
    </source>
</reference>
<name>A0ABQ2VQ62_9ACTN</name>